<proteinExistence type="predicted"/>
<dbReference type="OrthoDB" id="2972467at2"/>
<sequence length="242" mass="25208">MREFLGVDPLASDYAAWSPYNYVEDNPIGKTDPDGRSSEDCCGGPTIADEIIPSLVAAGKQLTHSISRNAQIIFGGKKPEDIPYRTYSTEWDGERSVVVYSESSVEPSTASRVFDNTTSGLVLAGAVPSSGAVLSAKSGVAAAGIAEAAKRARVPAGETWAKLSDMVDGASVSGQRGGTFTTGNPNDYMRIVGGSQGTPPVGNASTGRPDFMILKPRPNPKKEALDGLIQLMGGNAFNPPGI</sequence>
<protein>
    <recommendedName>
        <fullName evidence="3">RHS repeat-associated core domain-containing protein</fullName>
    </recommendedName>
</protein>
<gene>
    <name evidence="1" type="ORF">FUA23_11480</name>
</gene>
<dbReference type="RefSeq" id="WP_147930888.1">
    <property type="nucleotide sequence ID" value="NZ_VOXD01000016.1"/>
</dbReference>
<accession>A0A5C7FNI5</accession>
<keyword evidence="2" id="KW-1185">Reference proteome</keyword>
<dbReference type="Proteomes" id="UP000321907">
    <property type="component" value="Unassembled WGS sequence"/>
</dbReference>
<evidence type="ECO:0000313" key="1">
    <source>
        <dbReference type="EMBL" id="TXF89126.1"/>
    </source>
</evidence>
<dbReference type="Gene3D" id="2.180.10.10">
    <property type="entry name" value="RHS repeat-associated core"/>
    <property type="match status" value="1"/>
</dbReference>
<reference evidence="1 2" key="1">
    <citation type="submission" date="2019-08" db="EMBL/GenBank/DDBJ databases">
        <title>Lewinella sp. strain SSH13 Genome sequencing and assembly.</title>
        <authorList>
            <person name="Kim I."/>
        </authorList>
    </citation>
    <scope>NUCLEOTIDE SEQUENCE [LARGE SCALE GENOMIC DNA]</scope>
    <source>
        <strain evidence="1 2">SSH13</strain>
    </source>
</reference>
<name>A0A5C7FNI5_9BACT</name>
<comment type="caution">
    <text evidence="1">The sequence shown here is derived from an EMBL/GenBank/DDBJ whole genome shotgun (WGS) entry which is preliminary data.</text>
</comment>
<evidence type="ECO:0008006" key="3">
    <source>
        <dbReference type="Google" id="ProtNLM"/>
    </source>
</evidence>
<evidence type="ECO:0000313" key="2">
    <source>
        <dbReference type="Proteomes" id="UP000321907"/>
    </source>
</evidence>
<dbReference type="EMBL" id="VOXD01000016">
    <property type="protein sequence ID" value="TXF89126.1"/>
    <property type="molecule type" value="Genomic_DNA"/>
</dbReference>
<organism evidence="1 2">
    <name type="scientific">Neolewinella aurantiaca</name>
    <dbReference type="NCBI Taxonomy" id="2602767"/>
    <lineage>
        <taxon>Bacteria</taxon>
        <taxon>Pseudomonadati</taxon>
        <taxon>Bacteroidota</taxon>
        <taxon>Saprospiria</taxon>
        <taxon>Saprospirales</taxon>
        <taxon>Lewinellaceae</taxon>
        <taxon>Neolewinella</taxon>
    </lineage>
</organism>
<dbReference type="AlphaFoldDB" id="A0A5C7FNI5"/>